<evidence type="ECO:0000313" key="5">
    <source>
        <dbReference type="Proteomes" id="UP000663848"/>
    </source>
</evidence>
<dbReference type="Proteomes" id="UP000663848">
    <property type="component" value="Unassembled WGS sequence"/>
</dbReference>
<evidence type="ECO:0000259" key="3">
    <source>
        <dbReference type="PROSITE" id="PS50010"/>
    </source>
</evidence>
<feature type="domain" description="DH" evidence="3">
    <location>
        <begin position="11"/>
        <end position="113"/>
    </location>
</feature>
<dbReference type="GO" id="GO:0005737">
    <property type="term" value="C:cytoplasm"/>
    <property type="evidence" value="ECO:0007669"/>
    <property type="project" value="UniProtKB-SubCell"/>
</dbReference>
<dbReference type="Pfam" id="PF00621">
    <property type="entry name" value="RhoGEF"/>
    <property type="match status" value="1"/>
</dbReference>
<dbReference type="InterPro" id="IPR051480">
    <property type="entry name" value="Endocytic_GEF_Adapter"/>
</dbReference>
<dbReference type="GO" id="GO:0035025">
    <property type="term" value="P:positive regulation of Rho protein signal transduction"/>
    <property type="evidence" value="ECO:0007669"/>
    <property type="project" value="TreeGrafter"/>
</dbReference>
<feature type="non-terminal residue" evidence="4">
    <location>
        <position position="113"/>
    </location>
</feature>
<dbReference type="SUPFAM" id="SSF48065">
    <property type="entry name" value="DBL homology domain (DH-domain)"/>
    <property type="match status" value="1"/>
</dbReference>
<sequence length="113" mass="12971">GGRLSYPIENECHQRSDDNIVPQLSHLASSMTIDQSTRIGEILCSYLPYMADTYFEYCNCRSQANKYLQSKVELNEQFRSYLQAFQSKTGGLSLNSFLTKPIQCVTRYPLLIE</sequence>
<proteinExistence type="predicted"/>
<dbReference type="PANTHER" id="PTHR46006">
    <property type="entry name" value="RHO GUANINE NUCLEOTIDE EXCHANGE FACTOR AT 64C, ISOFORM A"/>
    <property type="match status" value="1"/>
</dbReference>
<keyword evidence="2" id="KW-0963">Cytoplasm</keyword>
<name>A0A822CCH8_9BILA</name>
<dbReference type="PANTHER" id="PTHR46006:SF6">
    <property type="entry name" value="INTERSECTIN-2 ISOFORM X1"/>
    <property type="match status" value="1"/>
</dbReference>
<dbReference type="GO" id="GO:0005085">
    <property type="term" value="F:guanyl-nucleotide exchange factor activity"/>
    <property type="evidence" value="ECO:0007669"/>
    <property type="project" value="InterPro"/>
</dbReference>
<comment type="subcellular location">
    <subcellularLocation>
        <location evidence="1">Cytoplasm</location>
    </subcellularLocation>
</comment>
<organism evidence="4 5">
    <name type="scientific">Rotaria socialis</name>
    <dbReference type="NCBI Taxonomy" id="392032"/>
    <lineage>
        <taxon>Eukaryota</taxon>
        <taxon>Metazoa</taxon>
        <taxon>Spiralia</taxon>
        <taxon>Gnathifera</taxon>
        <taxon>Rotifera</taxon>
        <taxon>Eurotatoria</taxon>
        <taxon>Bdelloidea</taxon>
        <taxon>Philodinida</taxon>
        <taxon>Philodinidae</taxon>
        <taxon>Rotaria</taxon>
    </lineage>
</organism>
<accession>A0A822CCH8</accession>
<gene>
    <name evidence="4" type="ORF">QYT958_LOCUS41332</name>
</gene>
<evidence type="ECO:0000256" key="1">
    <source>
        <dbReference type="ARBA" id="ARBA00004496"/>
    </source>
</evidence>
<protein>
    <recommendedName>
        <fullName evidence="3">DH domain-containing protein</fullName>
    </recommendedName>
</protein>
<dbReference type="EMBL" id="CAJOBR010046607">
    <property type="protein sequence ID" value="CAF5040195.1"/>
    <property type="molecule type" value="Genomic_DNA"/>
</dbReference>
<evidence type="ECO:0000313" key="4">
    <source>
        <dbReference type="EMBL" id="CAF5040195.1"/>
    </source>
</evidence>
<dbReference type="InterPro" id="IPR000219">
    <property type="entry name" value="DH_dom"/>
</dbReference>
<evidence type="ECO:0000256" key="2">
    <source>
        <dbReference type="ARBA" id="ARBA00022490"/>
    </source>
</evidence>
<dbReference type="Gene3D" id="1.20.900.10">
    <property type="entry name" value="Dbl homology (DH) domain"/>
    <property type="match status" value="1"/>
</dbReference>
<dbReference type="PROSITE" id="PS50010">
    <property type="entry name" value="DH_2"/>
    <property type="match status" value="1"/>
</dbReference>
<dbReference type="AlphaFoldDB" id="A0A822CCH8"/>
<feature type="non-terminal residue" evidence="4">
    <location>
        <position position="1"/>
    </location>
</feature>
<comment type="caution">
    <text evidence="4">The sequence shown here is derived from an EMBL/GenBank/DDBJ whole genome shotgun (WGS) entry which is preliminary data.</text>
</comment>
<dbReference type="InterPro" id="IPR035899">
    <property type="entry name" value="DBL_dom_sf"/>
</dbReference>
<reference evidence="4" key="1">
    <citation type="submission" date="2021-02" db="EMBL/GenBank/DDBJ databases">
        <authorList>
            <person name="Nowell W R."/>
        </authorList>
    </citation>
    <scope>NUCLEOTIDE SEQUENCE</scope>
</reference>